<protein>
    <submittedName>
        <fullName evidence="2">Uncharacterized protein</fullName>
    </submittedName>
</protein>
<proteinExistence type="predicted"/>
<reference evidence="3" key="1">
    <citation type="journal article" date="2019" name="Int. J. Syst. Evol. Microbiol.">
        <title>The Global Catalogue of Microorganisms (GCM) 10K type strain sequencing project: providing services to taxonomists for standard genome sequencing and annotation.</title>
        <authorList>
            <consortium name="The Broad Institute Genomics Platform"/>
            <consortium name="The Broad Institute Genome Sequencing Center for Infectious Disease"/>
            <person name="Wu L."/>
            <person name="Ma J."/>
        </authorList>
    </citation>
    <scope>NUCLEOTIDE SEQUENCE [LARGE SCALE GENOMIC DNA]</scope>
    <source>
        <strain evidence="3">JCM 3399</strain>
    </source>
</reference>
<comment type="caution">
    <text evidence="2">The sequence shown here is derived from an EMBL/GenBank/DDBJ whole genome shotgun (WGS) entry which is preliminary data.</text>
</comment>
<dbReference type="Proteomes" id="UP000654471">
    <property type="component" value="Unassembled WGS sequence"/>
</dbReference>
<evidence type="ECO:0000313" key="3">
    <source>
        <dbReference type="Proteomes" id="UP000654471"/>
    </source>
</evidence>
<keyword evidence="3" id="KW-1185">Reference proteome</keyword>
<gene>
    <name evidence="2" type="ORF">GCM10010211_85670</name>
</gene>
<feature type="region of interest" description="Disordered" evidence="1">
    <location>
        <begin position="1"/>
        <end position="21"/>
    </location>
</feature>
<evidence type="ECO:0000256" key="1">
    <source>
        <dbReference type="SAM" id="MobiDB-lite"/>
    </source>
</evidence>
<name>A0ABQ2VRZ2_9ACTN</name>
<sequence>MSGPKGPDARLADEPGCGTPDDVRDAYVTHLASGARASARWLPIGHGRHPGRESKTVCAYQNGELFAAYRARARSRAASKYLFVVPEATASRECAGAAIELMFFCSFEFRVRAVPGVDQGLCK</sequence>
<dbReference type="EMBL" id="BMRP01000116">
    <property type="protein sequence ID" value="GGV05726.1"/>
    <property type="molecule type" value="Genomic_DNA"/>
</dbReference>
<organism evidence="2 3">
    <name type="scientific">Streptomyces albospinus</name>
    <dbReference type="NCBI Taxonomy" id="285515"/>
    <lineage>
        <taxon>Bacteria</taxon>
        <taxon>Bacillati</taxon>
        <taxon>Actinomycetota</taxon>
        <taxon>Actinomycetes</taxon>
        <taxon>Kitasatosporales</taxon>
        <taxon>Streptomycetaceae</taxon>
        <taxon>Streptomyces</taxon>
    </lineage>
</organism>
<accession>A0ABQ2VRZ2</accession>
<evidence type="ECO:0000313" key="2">
    <source>
        <dbReference type="EMBL" id="GGV05726.1"/>
    </source>
</evidence>